<dbReference type="CTD" id="8230065"/>
<dbReference type="RefSeq" id="XP_002425959.1">
    <property type="nucleotide sequence ID" value="XM_002425914.1"/>
</dbReference>
<feature type="transmembrane region" description="Helical" evidence="5">
    <location>
        <begin position="334"/>
        <end position="357"/>
    </location>
</feature>
<feature type="transmembrane region" description="Helical" evidence="5">
    <location>
        <begin position="287"/>
        <end position="306"/>
    </location>
</feature>
<keyword evidence="2 5" id="KW-0812">Transmembrane</keyword>
<dbReference type="PROSITE" id="PS50801">
    <property type="entry name" value="STAS"/>
    <property type="match status" value="1"/>
</dbReference>
<reference evidence="7" key="2">
    <citation type="submission" date="2007-04" db="EMBL/GenBank/DDBJ databases">
        <title>The genome of the human body louse.</title>
        <authorList>
            <consortium name="The Human Body Louse Genome Consortium"/>
            <person name="Kirkness E."/>
            <person name="Walenz B."/>
            <person name="Hass B."/>
            <person name="Bruggner R."/>
            <person name="Strausberg R."/>
        </authorList>
    </citation>
    <scope>NUCLEOTIDE SEQUENCE</scope>
    <source>
        <strain evidence="7">USDA</strain>
    </source>
</reference>
<keyword evidence="9" id="KW-1185">Reference proteome</keyword>
<dbReference type="HOGENOM" id="CLU_003182_9_4_1"/>
<evidence type="ECO:0000313" key="8">
    <source>
        <dbReference type="EnsemblMetazoa" id="PHUM228970-PA"/>
    </source>
</evidence>
<dbReference type="EMBL" id="DS235201">
    <property type="protein sequence ID" value="EEB13221.1"/>
    <property type="molecule type" value="Genomic_DNA"/>
</dbReference>
<feature type="transmembrane region" description="Helical" evidence="5">
    <location>
        <begin position="199"/>
        <end position="219"/>
    </location>
</feature>
<reference evidence="7" key="1">
    <citation type="submission" date="2007-04" db="EMBL/GenBank/DDBJ databases">
        <title>Annotation of Pediculus humanus corporis strain USDA.</title>
        <authorList>
            <person name="Kirkness E."/>
            <person name="Hannick L."/>
            <person name="Hass B."/>
            <person name="Bruggner R."/>
            <person name="Lawson D."/>
            <person name="Bidwell S."/>
            <person name="Joardar V."/>
            <person name="Caler E."/>
            <person name="Walenz B."/>
            <person name="Inman J."/>
            <person name="Schobel S."/>
            <person name="Galinsky K."/>
            <person name="Amedeo P."/>
            <person name="Strausberg R."/>
        </authorList>
    </citation>
    <scope>NUCLEOTIDE SEQUENCE</scope>
    <source>
        <strain evidence="7">USDA</strain>
    </source>
</reference>
<dbReference type="Pfam" id="PF01740">
    <property type="entry name" value="STAS"/>
    <property type="match status" value="1"/>
</dbReference>
<feature type="transmembrane region" description="Helical" evidence="5">
    <location>
        <begin position="378"/>
        <end position="409"/>
    </location>
</feature>
<dbReference type="Pfam" id="PF00916">
    <property type="entry name" value="Sulfate_transp"/>
    <property type="match status" value="1"/>
</dbReference>
<protein>
    <submittedName>
        <fullName evidence="7 8">Sulfate transporter, putative</fullName>
    </submittedName>
</protein>
<dbReference type="EMBL" id="AAZO01002663">
    <property type="status" value="NOT_ANNOTATED_CDS"/>
    <property type="molecule type" value="Genomic_DNA"/>
</dbReference>
<dbReference type="InterPro" id="IPR002645">
    <property type="entry name" value="STAS_dom"/>
</dbReference>
<feature type="transmembrane region" description="Helical" evidence="5">
    <location>
        <begin position="174"/>
        <end position="192"/>
    </location>
</feature>
<dbReference type="InterPro" id="IPR011547">
    <property type="entry name" value="SLC26A/SulP_dom"/>
</dbReference>
<dbReference type="InterPro" id="IPR001902">
    <property type="entry name" value="SLC26A/SulP_fam"/>
</dbReference>
<evidence type="ECO:0000256" key="1">
    <source>
        <dbReference type="ARBA" id="ARBA00004141"/>
    </source>
</evidence>
<dbReference type="PANTHER" id="PTHR11814">
    <property type="entry name" value="SULFATE TRANSPORTER"/>
    <property type="match status" value="1"/>
</dbReference>
<name>E0VIL5_PEDHC</name>
<dbReference type="Gene3D" id="3.30.750.24">
    <property type="entry name" value="STAS domain"/>
    <property type="match status" value="1"/>
</dbReference>
<dbReference type="OrthoDB" id="288203at2759"/>
<dbReference type="CDD" id="cd07042">
    <property type="entry name" value="STAS_SulP_like_sulfate_transporter"/>
    <property type="match status" value="1"/>
</dbReference>
<dbReference type="SUPFAM" id="SSF52091">
    <property type="entry name" value="SpoIIaa-like"/>
    <property type="match status" value="1"/>
</dbReference>
<comment type="subcellular location">
    <subcellularLocation>
        <location evidence="1">Membrane</location>
        <topology evidence="1">Multi-pass membrane protein</topology>
    </subcellularLocation>
</comment>
<feature type="transmembrane region" description="Helical" evidence="5">
    <location>
        <begin position="255"/>
        <end position="275"/>
    </location>
</feature>
<dbReference type="InParanoid" id="E0VIL5"/>
<dbReference type="EnsemblMetazoa" id="PHUM228970-RA">
    <property type="protein sequence ID" value="PHUM228970-PA"/>
    <property type="gene ID" value="PHUM228970"/>
</dbReference>
<keyword evidence="3 5" id="KW-1133">Transmembrane helix</keyword>
<evidence type="ECO:0000313" key="9">
    <source>
        <dbReference type="Proteomes" id="UP000009046"/>
    </source>
</evidence>
<evidence type="ECO:0000259" key="6">
    <source>
        <dbReference type="PROSITE" id="PS50801"/>
    </source>
</evidence>
<dbReference type="STRING" id="121224.E0VIL5"/>
<reference evidence="8" key="3">
    <citation type="submission" date="2020-05" db="UniProtKB">
        <authorList>
            <consortium name="EnsemblMetazoa"/>
        </authorList>
    </citation>
    <scope>IDENTIFICATION</scope>
    <source>
        <strain evidence="8">USDA</strain>
    </source>
</reference>
<dbReference type="AlphaFoldDB" id="E0VIL5"/>
<dbReference type="EMBL" id="AAZO01002664">
    <property type="status" value="NOT_ANNOTATED_CDS"/>
    <property type="molecule type" value="Genomic_DNA"/>
</dbReference>
<sequence>MDVMEIKTTTTGSSSLLQQNDRKMDLLNEETYRKLFYYDEPKKLPFIKKLKTTIKCDKQIIFNIFPILKWLPKYKKTDLVSDIIAGLTVGVMHIPQGMAYALLGGVPPVVGIYTAFFPVLMYIFMGTSHHVSMGTFAVVSMMVGKSVDEYAFVPETNSTIYYLEEPSKLTPIDVASALCLVVGFWQLALSFFRLGSLSVLLSQTLVSGFTAGAAVHVLTSQIKNLLGIKAQRYSGSFQILYRYVDILSNLSTANVTSVILSLSFITLLVTFNEFVKPLMQKKLKKNIQFPIELLVVILGTLLSMFLKLKENYGVVIVEYVPKGLPYPTVPHVNILPNLLTDGLIIAIVAVCINISMARMFVQIKEVPGIFKTCKLEGLVWVSTFLSVIIFDISYGLGVGLIASAGSLLYKCKKFQIISLGSIPNTKTYLDLNRYKKSQIVNNVIILRVVGGIHFANSNDVKTSLLKTYINMYKNMSLTFANEEKLKKNRPMVLDLSRVPFIDSSAIKCFKSLKQDLKIYKSDILLCGCNPGIYSTMEKSNLFIDIPKSFIFHDLHDAFIHNFLESLLNRSID</sequence>
<evidence type="ECO:0000256" key="2">
    <source>
        <dbReference type="ARBA" id="ARBA00022692"/>
    </source>
</evidence>
<gene>
    <name evidence="8" type="primary">8230065</name>
    <name evidence="7" type="ORF">Phum_PHUM228970</name>
</gene>
<dbReference type="Proteomes" id="UP000009046">
    <property type="component" value="Unassembled WGS sequence"/>
</dbReference>
<evidence type="ECO:0000256" key="5">
    <source>
        <dbReference type="SAM" id="Phobius"/>
    </source>
</evidence>
<proteinExistence type="predicted"/>
<dbReference type="GO" id="GO:0016020">
    <property type="term" value="C:membrane"/>
    <property type="evidence" value="ECO:0007669"/>
    <property type="project" value="UniProtKB-SubCell"/>
</dbReference>
<feature type="transmembrane region" description="Helical" evidence="5">
    <location>
        <begin position="100"/>
        <end position="124"/>
    </location>
</feature>
<accession>E0VIL5</accession>
<keyword evidence="4 5" id="KW-0472">Membrane</keyword>
<feature type="domain" description="STAS" evidence="6">
    <location>
        <begin position="433"/>
        <end position="561"/>
    </location>
</feature>
<dbReference type="VEuPathDB" id="VectorBase:PHUM228970"/>
<evidence type="ECO:0000256" key="4">
    <source>
        <dbReference type="ARBA" id="ARBA00023136"/>
    </source>
</evidence>
<dbReference type="KEGG" id="phu:Phum_PHUM228970"/>
<dbReference type="OMA" id="YIACCSA"/>
<dbReference type="eggNOG" id="KOG0236">
    <property type="taxonomic scope" value="Eukaryota"/>
</dbReference>
<evidence type="ECO:0000256" key="3">
    <source>
        <dbReference type="ARBA" id="ARBA00022989"/>
    </source>
</evidence>
<dbReference type="InterPro" id="IPR036513">
    <property type="entry name" value="STAS_dom_sf"/>
</dbReference>
<organism>
    <name type="scientific">Pediculus humanus subsp. corporis</name>
    <name type="common">Body louse</name>
    <dbReference type="NCBI Taxonomy" id="121224"/>
    <lineage>
        <taxon>Eukaryota</taxon>
        <taxon>Metazoa</taxon>
        <taxon>Ecdysozoa</taxon>
        <taxon>Arthropoda</taxon>
        <taxon>Hexapoda</taxon>
        <taxon>Insecta</taxon>
        <taxon>Pterygota</taxon>
        <taxon>Neoptera</taxon>
        <taxon>Paraneoptera</taxon>
        <taxon>Psocodea</taxon>
        <taxon>Troctomorpha</taxon>
        <taxon>Phthiraptera</taxon>
        <taxon>Anoplura</taxon>
        <taxon>Pediculidae</taxon>
        <taxon>Pediculus</taxon>
    </lineage>
</organism>
<evidence type="ECO:0000313" key="7">
    <source>
        <dbReference type="EMBL" id="EEB13221.1"/>
    </source>
</evidence>
<dbReference type="GeneID" id="8230065"/>
<dbReference type="GO" id="GO:0055085">
    <property type="term" value="P:transmembrane transport"/>
    <property type="evidence" value="ECO:0007669"/>
    <property type="project" value="InterPro"/>
</dbReference>